<protein>
    <recommendedName>
        <fullName evidence="1">SGNH hydrolase-type esterase domain-containing protein</fullName>
    </recommendedName>
</protein>
<dbReference type="Gene3D" id="3.40.50.1110">
    <property type="entry name" value="SGNH hydrolase"/>
    <property type="match status" value="1"/>
</dbReference>
<dbReference type="InterPro" id="IPR036514">
    <property type="entry name" value="SGNH_hydro_sf"/>
</dbReference>
<accession>A0A1Q2CJA1</accession>
<dbReference type="STRING" id="1610493.RPIT_14495"/>
<evidence type="ECO:0000313" key="3">
    <source>
        <dbReference type="Proteomes" id="UP000188324"/>
    </source>
</evidence>
<dbReference type="SUPFAM" id="SSF52266">
    <property type="entry name" value="SGNH hydrolase"/>
    <property type="match status" value="1"/>
</dbReference>
<dbReference type="EMBL" id="CP019605">
    <property type="protein sequence ID" value="AQP46191.1"/>
    <property type="molecule type" value="Genomic_DNA"/>
</dbReference>
<sequence length="213" mass="23139">MARHVEPYRAHWAGLSDGGDGVLRYVALGDSAAQGVGASSVERGYVALLAERLAAESGRRVSVTNLSVSGATSDDVVNDQLPRLAHLPFTPDIVTLDIGGNDVVFPGHNPKTYAASIAVILEALPSGSFVADVPWFSLPFWGRQSRLMSEAAAREAERHGHHLVELHRITREVGLRYHLYTASDLFHPNDVAYEGWADAFWQQMVVSGRVPVT</sequence>
<gene>
    <name evidence="2" type="ORF">RPIT_14495</name>
</gene>
<organism evidence="2 3">
    <name type="scientific">Tessaracoccus flavus</name>
    <dbReference type="NCBI Taxonomy" id="1610493"/>
    <lineage>
        <taxon>Bacteria</taxon>
        <taxon>Bacillati</taxon>
        <taxon>Actinomycetota</taxon>
        <taxon>Actinomycetes</taxon>
        <taxon>Propionibacteriales</taxon>
        <taxon>Propionibacteriaceae</taxon>
        <taxon>Tessaracoccus</taxon>
    </lineage>
</organism>
<dbReference type="AlphaFoldDB" id="A0A1Q2CJA1"/>
<reference evidence="2 3" key="1">
    <citation type="journal article" date="2016" name="Int. J. Syst. Evol. Microbiol.">
        <title>Tessaracoccus flavus sp. nov., isolated from the drainage system of a lindane-producing factory.</title>
        <authorList>
            <person name="Kumari R."/>
            <person name="Singh P."/>
            <person name="Schumann P."/>
            <person name="Lal R."/>
        </authorList>
    </citation>
    <scope>NUCLEOTIDE SEQUENCE [LARGE SCALE GENOMIC DNA]</scope>
    <source>
        <strain evidence="2 3">RP1T</strain>
    </source>
</reference>
<feature type="domain" description="SGNH hydrolase-type esterase" evidence="1">
    <location>
        <begin position="27"/>
        <end position="194"/>
    </location>
</feature>
<dbReference type="InterPro" id="IPR051532">
    <property type="entry name" value="Ester_Hydrolysis_Enzymes"/>
</dbReference>
<proteinExistence type="predicted"/>
<evidence type="ECO:0000313" key="2">
    <source>
        <dbReference type="EMBL" id="AQP46191.1"/>
    </source>
</evidence>
<dbReference type="InterPro" id="IPR013830">
    <property type="entry name" value="SGNH_hydro"/>
</dbReference>
<dbReference type="KEGG" id="tfl:RPIT_14495"/>
<keyword evidence="3" id="KW-1185">Reference proteome</keyword>
<name>A0A1Q2CJA1_9ACTN</name>
<dbReference type="GO" id="GO:0004622">
    <property type="term" value="F:phosphatidylcholine lysophospholipase activity"/>
    <property type="evidence" value="ECO:0007669"/>
    <property type="project" value="TreeGrafter"/>
</dbReference>
<evidence type="ECO:0000259" key="1">
    <source>
        <dbReference type="Pfam" id="PF13472"/>
    </source>
</evidence>
<dbReference type="Pfam" id="PF13472">
    <property type="entry name" value="Lipase_GDSL_2"/>
    <property type="match status" value="1"/>
</dbReference>
<dbReference type="Proteomes" id="UP000188324">
    <property type="component" value="Chromosome"/>
</dbReference>
<dbReference type="PANTHER" id="PTHR30383:SF27">
    <property type="entry name" value="SPORE GERMINATION LIPASE LIPC"/>
    <property type="match status" value="1"/>
</dbReference>
<dbReference type="PANTHER" id="PTHR30383">
    <property type="entry name" value="THIOESTERASE 1/PROTEASE 1/LYSOPHOSPHOLIPASE L1"/>
    <property type="match status" value="1"/>
</dbReference>